<accession>A0ABR5HT99</accession>
<evidence type="ECO:0008006" key="3">
    <source>
        <dbReference type="Google" id="ProtNLM"/>
    </source>
</evidence>
<organism evidence="1 2">
    <name type="scientific">Streptomyces leeuwenhoekii</name>
    <dbReference type="NCBI Taxonomy" id="1437453"/>
    <lineage>
        <taxon>Bacteria</taxon>
        <taxon>Bacillati</taxon>
        <taxon>Actinomycetota</taxon>
        <taxon>Actinomycetes</taxon>
        <taxon>Kitasatosporales</taxon>
        <taxon>Streptomycetaceae</taxon>
        <taxon>Streptomyces</taxon>
    </lineage>
</organism>
<keyword evidence="2" id="KW-1185">Reference proteome</keyword>
<evidence type="ECO:0000313" key="1">
    <source>
        <dbReference type="EMBL" id="KMS71764.1"/>
    </source>
</evidence>
<sequence length="314" mass="32004">MAIPGNLLSPTTESIDPTTSGWVAKLNATLTKGVGGRNGDGCLVVKSTAAGEAQARTVSSYPVTGGTVYYTFADAAGSVPERIGIRWLTAAGAEISVTWSLTTTAASANWHRVSVAGAAPVNAAAAQVLLSSTETGAGVNHYWENVYLGLPIRVLGNLLPFNTESIEIDASGWTAAANATVSRQAPTMGWAVTNYVAGGQVLAVTASAAGTASAMTVDRPAVTPGTEYIAYAYLQPPATSSQAWIELRFYDSGGTQVGVQRSTLAPPGTGLYRQRASMVAPPTAATCAVAAGLDGATAGQVLRLETVAVTVAPR</sequence>
<dbReference type="EMBL" id="LFEH01000117">
    <property type="protein sequence ID" value="KMS71764.1"/>
    <property type="molecule type" value="Genomic_DNA"/>
</dbReference>
<proteinExistence type="predicted"/>
<feature type="non-terminal residue" evidence="1">
    <location>
        <position position="314"/>
    </location>
</feature>
<evidence type="ECO:0000313" key="2">
    <source>
        <dbReference type="Proteomes" id="UP000037274"/>
    </source>
</evidence>
<reference evidence="1 2" key="1">
    <citation type="submission" date="2015-06" db="EMBL/GenBank/DDBJ databases">
        <title>Draft genome sequence of Streptomyces leeuwenhoekii C58, which produces the novel lasso peptide, chaxapeptin.</title>
        <authorList>
            <person name="Yi Y."/>
            <person name="Hai D."/>
            <person name="Jaspars M."/>
            <person name="Sheng H."/>
            <person name="Rateb M.E."/>
            <person name="Bull A."/>
            <person name="Goodfellow M."/>
            <person name="Asenjo J.A."/>
            <person name="Ebel R."/>
        </authorList>
    </citation>
    <scope>NUCLEOTIDE SEQUENCE [LARGE SCALE GENOMIC DNA]</scope>
    <source>
        <strain evidence="1 2">C58</strain>
    </source>
</reference>
<gene>
    <name evidence="1" type="ORF">ACH49_24380</name>
</gene>
<dbReference type="Gene3D" id="2.60.120.260">
    <property type="entry name" value="Galactose-binding domain-like"/>
    <property type="match status" value="1"/>
</dbReference>
<comment type="caution">
    <text evidence="1">The sequence shown here is derived from an EMBL/GenBank/DDBJ whole genome shotgun (WGS) entry which is preliminary data.</text>
</comment>
<name>A0ABR5HT99_STRLW</name>
<dbReference type="Proteomes" id="UP000037274">
    <property type="component" value="Unassembled WGS sequence"/>
</dbReference>
<protein>
    <recommendedName>
        <fullName evidence="3">CBM-cenC domain-containing protein</fullName>
    </recommendedName>
</protein>